<dbReference type="InterPro" id="IPR015424">
    <property type="entry name" value="PyrdxlP-dep_Trfase"/>
</dbReference>
<reference evidence="6 7" key="1">
    <citation type="journal article" date="2015" name="Nature">
        <title>rRNA introns, odd ribosomes, and small enigmatic genomes across a large radiation of phyla.</title>
        <authorList>
            <person name="Brown C.T."/>
            <person name="Hug L.A."/>
            <person name="Thomas B.C."/>
            <person name="Sharon I."/>
            <person name="Castelle C.J."/>
            <person name="Singh A."/>
            <person name="Wilkins M.J."/>
            <person name="Williams K.H."/>
            <person name="Banfield J.F."/>
        </authorList>
    </citation>
    <scope>NUCLEOTIDE SEQUENCE [LARGE SCALE GENOMIC DNA]</scope>
</reference>
<dbReference type="GO" id="GO:0008483">
    <property type="term" value="F:transaminase activity"/>
    <property type="evidence" value="ECO:0007669"/>
    <property type="project" value="UniProtKB-KW"/>
</dbReference>
<proteinExistence type="predicted"/>
<feature type="domain" description="Aminotransferase class I/classII large" evidence="5">
    <location>
        <begin position="26"/>
        <end position="333"/>
    </location>
</feature>
<dbReference type="InterPro" id="IPR015421">
    <property type="entry name" value="PyrdxlP-dep_Trfase_major"/>
</dbReference>
<dbReference type="GO" id="GO:0030170">
    <property type="term" value="F:pyridoxal phosphate binding"/>
    <property type="evidence" value="ECO:0007669"/>
    <property type="project" value="InterPro"/>
</dbReference>
<dbReference type="Gene3D" id="3.90.1150.10">
    <property type="entry name" value="Aspartate Aminotransferase, domain 1"/>
    <property type="match status" value="1"/>
</dbReference>
<organism evidence="6 7">
    <name type="scientific">Candidatus Gottesmanbacteria bacterium GW2011_GWC2_39_8</name>
    <dbReference type="NCBI Taxonomy" id="1618450"/>
    <lineage>
        <taxon>Bacteria</taxon>
        <taxon>Candidatus Gottesmaniibacteriota</taxon>
    </lineage>
</organism>
<evidence type="ECO:0000313" key="6">
    <source>
        <dbReference type="EMBL" id="KKR32022.1"/>
    </source>
</evidence>
<evidence type="ECO:0000256" key="3">
    <source>
        <dbReference type="ARBA" id="ARBA00022679"/>
    </source>
</evidence>
<dbReference type="Gene3D" id="3.40.640.10">
    <property type="entry name" value="Type I PLP-dependent aspartate aminotransferase-like (Major domain)"/>
    <property type="match status" value="1"/>
</dbReference>
<dbReference type="EMBL" id="LBXN01000054">
    <property type="protein sequence ID" value="KKR32022.1"/>
    <property type="molecule type" value="Genomic_DNA"/>
</dbReference>
<comment type="caution">
    <text evidence="6">The sequence shown here is derived from an EMBL/GenBank/DDBJ whole genome shotgun (WGS) entry which is preliminary data.</text>
</comment>
<dbReference type="AlphaFoldDB" id="A0A0G0T2E9"/>
<dbReference type="SUPFAM" id="SSF53383">
    <property type="entry name" value="PLP-dependent transferases"/>
    <property type="match status" value="1"/>
</dbReference>
<dbReference type="CDD" id="cd00609">
    <property type="entry name" value="AAT_like"/>
    <property type="match status" value="1"/>
</dbReference>
<evidence type="ECO:0000256" key="1">
    <source>
        <dbReference type="ARBA" id="ARBA00001933"/>
    </source>
</evidence>
<dbReference type="InterPro" id="IPR004839">
    <property type="entry name" value="Aminotransferase_I/II_large"/>
</dbReference>
<dbReference type="PANTHER" id="PTHR42885:SF2">
    <property type="entry name" value="HISTIDINOL-PHOSPHATE AMINOTRANSFERASE"/>
    <property type="match status" value="1"/>
</dbReference>
<dbReference type="Pfam" id="PF00155">
    <property type="entry name" value="Aminotran_1_2"/>
    <property type="match status" value="1"/>
</dbReference>
<protein>
    <submittedName>
        <fullName evidence="6">Histidinol-phosphate aminotransferase</fullName>
    </submittedName>
</protein>
<evidence type="ECO:0000259" key="5">
    <source>
        <dbReference type="Pfam" id="PF00155"/>
    </source>
</evidence>
<dbReference type="PANTHER" id="PTHR42885">
    <property type="entry name" value="HISTIDINOL-PHOSPHATE AMINOTRANSFERASE-RELATED"/>
    <property type="match status" value="1"/>
</dbReference>
<dbReference type="Proteomes" id="UP000034539">
    <property type="component" value="Unassembled WGS sequence"/>
</dbReference>
<accession>A0A0G0T2E9</accession>
<evidence type="ECO:0000313" key="7">
    <source>
        <dbReference type="Proteomes" id="UP000034539"/>
    </source>
</evidence>
<evidence type="ECO:0000256" key="4">
    <source>
        <dbReference type="ARBA" id="ARBA00022898"/>
    </source>
</evidence>
<name>A0A0G0T2E9_9BACT</name>
<gene>
    <name evidence="6" type="ORF">UT63_C0054G0009</name>
</gene>
<comment type="cofactor">
    <cofactor evidence="1">
        <name>pyridoxal 5'-phosphate</name>
        <dbReference type="ChEBI" id="CHEBI:597326"/>
    </cofactor>
</comment>
<evidence type="ECO:0000256" key="2">
    <source>
        <dbReference type="ARBA" id="ARBA00022576"/>
    </source>
</evidence>
<keyword evidence="2 6" id="KW-0032">Aminotransferase</keyword>
<keyword evidence="4" id="KW-0663">Pyridoxal phosphate</keyword>
<keyword evidence="3 6" id="KW-0808">Transferase</keyword>
<dbReference type="InterPro" id="IPR015422">
    <property type="entry name" value="PyrdxlP-dep_Trfase_small"/>
</dbReference>
<sequence>MRDSLIRKANLMIIDKTYAEKLNRAKVDMGLSENPLGCSPMVLKALRNISTKDLSVYPNQTLFKQSVAKKFRVILPNIVLGGGSEQLIKLICQTLLNKGDRVVIQRGSFALFTKESLLAGSKVIFNDPREMQKDLKVKLIFLCNPNNPTGEVITQDLIKIIVDKNKEAIIVIDEAIGEFIDESFVIKAVKSDNCIVLKTLSKTFGLAGLRVGFCIGSRNIIRKLEFAQQPFPVSNLSLIGASAALSDKNFIKRTKDFIAKERKFLIKEITLLNLKVSDSVTNNLFISCPGIIIERLTNSGVTVFPSSEFPGMKTSGFRITIKDRKTNKLFIKKLQKAAACLAK</sequence>